<dbReference type="AlphaFoldDB" id="A0A0K0D1V9"/>
<dbReference type="PANTHER" id="PTHR13261">
    <property type="entry name" value="BRCA2 AND CDKN1A INTERACTING PROTEIN"/>
    <property type="match status" value="1"/>
</dbReference>
<dbReference type="Pfam" id="PF13862">
    <property type="entry name" value="BCCIP"/>
    <property type="match status" value="1"/>
</dbReference>
<reference evidence="3" key="2">
    <citation type="submission" date="2017-02" db="UniProtKB">
        <authorList>
            <consortium name="WormBaseParasite"/>
        </authorList>
    </citation>
    <scope>IDENTIFICATION</scope>
</reference>
<organism evidence="2 3">
    <name type="scientific">Angiostrongylus cantonensis</name>
    <name type="common">Rat lungworm</name>
    <dbReference type="NCBI Taxonomy" id="6313"/>
    <lineage>
        <taxon>Eukaryota</taxon>
        <taxon>Metazoa</taxon>
        <taxon>Ecdysozoa</taxon>
        <taxon>Nematoda</taxon>
        <taxon>Chromadorea</taxon>
        <taxon>Rhabditida</taxon>
        <taxon>Rhabditina</taxon>
        <taxon>Rhabditomorpha</taxon>
        <taxon>Strongyloidea</taxon>
        <taxon>Metastrongylidae</taxon>
        <taxon>Angiostrongylus</taxon>
    </lineage>
</organism>
<evidence type="ECO:0000313" key="2">
    <source>
        <dbReference type="Proteomes" id="UP000035642"/>
    </source>
</evidence>
<reference evidence="2" key="1">
    <citation type="submission" date="2012-09" db="EMBL/GenBank/DDBJ databases">
        <authorList>
            <person name="Martin A.A."/>
        </authorList>
    </citation>
    <scope>NUCLEOTIDE SEQUENCE</scope>
</reference>
<accession>A0A0K0D1V9</accession>
<dbReference type="PANTHER" id="PTHR13261:SF0">
    <property type="entry name" value="BRCA2 AND CDKN1A-INTERACTING PROTEIN"/>
    <property type="match status" value="1"/>
</dbReference>
<dbReference type="GO" id="GO:0005634">
    <property type="term" value="C:nucleus"/>
    <property type="evidence" value="ECO:0007669"/>
    <property type="project" value="TreeGrafter"/>
</dbReference>
<sequence length="238" mass="26984">GIPYSGSNDASDSGDLIDDESSRRIDFDIEAFPMESGDREGVVNMLTQIFLRADIDLEGFANSIIAQSPLGLVFGPAEDQSEEESENVVYGVVTAVSLINLGNAPKFMKDILDFLEMKSRKFALKEFRDALEVAKSKRTGIFINERMLNFPYQIRRMTIRDLSNADVIFDNVEDKVLYQICEGEANFFDYPVHSEVESSSKFHILVKDGKSYKPYRRVVVMDIKRFDAFLEQVINGVF</sequence>
<name>A0A0K0D1V9_ANGCA</name>
<dbReference type="Proteomes" id="UP000035642">
    <property type="component" value="Unassembled WGS sequence"/>
</dbReference>
<dbReference type="WBParaSite" id="ACAC_0000405401-mRNA-1">
    <property type="protein sequence ID" value="ACAC_0000405401-mRNA-1"/>
    <property type="gene ID" value="ACAC_0000405401"/>
</dbReference>
<keyword evidence="2" id="KW-1185">Reference proteome</keyword>
<evidence type="ECO:0000256" key="1">
    <source>
        <dbReference type="ARBA" id="ARBA00006781"/>
    </source>
</evidence>
<proteinExistence type="inferred from homology"/>
<dbReference type="InterPro" id="IPR025602">
    <property type="entry name" value="BCP1_family"/>
</dbReference>
<comment type="similarity">
    <text evidence="1">Belongs to the BCP1 family.</text>
</comment>
<evidence type="ECO:0000313" key="3">
    <source>
        <dbReference type="WBParaSite" id="ACAC_0000405401-mRNA-1"/>
    </source>
</evidence>
<protein>
    <submittedName>
        <fullName evidence="3">Protein BCCIP homolog</fullName>
    </submittedName>
</protein>
<dbReference type="STRING" id="6313.A0A0K0D1V9"/>